<keyword evidence="14" id="KW-1185">Reference proteome</keyword>
<keyword evidence="5 10" id="KW-0547">Nucleotide-binding</keyword>
<evidence type="ECO:0000256" key="6">
    <source>
        <dbReference type="ARBA" id="ARBA00022777"/>
    </source>
</evidence>
<comment type="catalytic activity">
    <reaction evidence="9">
        <text>L-seryl-[protein] + ATP = O-phospho-L-seryl-[protein] + ADP + H(+)</text>
        <dbReference type="Rhea" id="RHEA:17989"/>
        <dbReference type="Rhea" id="RHEA-COMP:9863"/>
        <dbReference type="Rhea" id="RHEA-COMP:11604"/>
        <dbReference type="ChEBI" id="CHEBI:15378"/>
        <dbReference type="ChEBI" id="CHEBI:29999"/>
        <dbReference type="ChEBI" id="CHEBI:30616"/>
        <dbReference type="ChEBI" id="CHEBI:83421"/>
        <dbReference type="ChEBI" id="CHEBI:456216"/>
        <dbReference type="EC" id="2.7.11.1"/>
    </reaction>
</comment>
<dbReference type="EC" id="2.7.11.1" evidence="2"/>
<dbReference type="GO" id="GO:0000324">
    <property type="term" value="C:fungal-type vacuole"/>
    <property type="evidence" value="ECO:0007669"/>
    <property type="project" value="UniProtKB-ARBA"/>
</dbReference>
<evidence type="ECO:0000313" key="14">
    <source>
        <dbReference type="Proteomes" id="UP001215280"/>
    </source>
</evidence>
<dbReference type="SUPFAM" id="SSF56112">
    <property type="entry name" value="Protein kinase-like (PK-like)"/>
    <property type="match status" value="1"/>
</dbReference>
<dbReference type="PROSITE" id="PS00108">
    <property type="entry name" value="PROTEIN_KINASE_ST"/>
    <property type="match status" value="1"/>
</dbReference>
<dbReference type="InterPro" id="IPR008271">
    <property type="entry name" value="Ser/Thr_kinase_AS"/>
</dbReference>
<dbReference type="Proteomes" id="UP001215280">
    <property type="component" value="Unassembled WGS sequence"/>
</dbReference>
<dbReference type="FunFam" id="1.10.510.10:FF:000160">
    <property type="entry name" value="Casein kinase I 1"/>
    <property type="match status" value="1"/>
</dbReference>
<keyword evidence="7 10" id="KW-0067">ATP-binding</keyword>
<dbReference type="InterPro" id="IPR000719">
    <property type="entry name" value="Prot_kinase_dom"/>
</dbReference>
<evidence type="ECO:0000256" key="11">
    <source>
        <dbReference type="SAM" id="MobiDB-lite"/>
    </source>
</evidence>
<proteinExistence type="inferred from homology"/>
<dbReference type="InterPro" id="IPR011009">
    <property type="entry name" value="Kinase-like_dom_sf"/>
</dbReference>
<dbReference type="InterPro" id="IPR050235">
    <property type="entry name" value="CK1_Ser-Thr_kinase"/>
</dbReference>
<dbReference type="AlphaFoldDB" id="A0AAD7I255"/>
<name>A0AAD7I255_9AGAR</name>
<dbReference type="InterPro" id="IPR017441">
    <property type="entry name" value="Protein_kinase_ATP_BS"/>
</dbReference>
<comment type="caution">
    <text evidence="13">The sequence shown here is derived from an EMBL/GenBank/DDBJ whole genome shotgun (WGS) entry which is preliminary data.</text>
</comment>
<dbReference type="PROSITE" id="PS00107">
    <property type="entry name" value="PROTEIN_KINASE_ATP"/>
    <property type="match status" value="1"/>
</dbReference>
<feature type="compositionally biased region" description="Low complexity" evidence="11">
    <location>
        <begin position="370"/>
        <end position="383"/>
    </location>
</feature>
<sequence length="536" mass="58604">MSTPHVIASSSAHPSSTTTSNGIVGSHYRVGKKIGEGSFGVVFEGTKMLANTPVAIKFEPRKSDAPQLRDEFRSYRTLNGTPGVPQVHHFGQEGLHNVLVIDLLGPNLEDLFDMCGRKFTVKTVCMAAKQMVTRVQAIHEKSLIYRDIKPDNFLIGVPGTKNANTIHVIDFGMAKHYRDPKTKVHIPYRERKSLSGTARYMSINTHLGREQSRRDDLESLGHVFMYFLRGGLPWQGLRAATNKQKYEKIGEKKQTTPIVELCEGFPEEFGIYMNYVRKLGFEETPDYDFLRELFTKVMKSAGEQEDLVFDWMLLNGGKGWEASSSRTTPSALLAQAHANASSPQRDREHRREQRDRERAHRGSRAVPDNASPSAPLVLSPAPAHVNKSRRAAGTRENSNGNIGSVQPLAPTRRTSQQQQSTGLAAPHPYAAAPSGSGYGNAGGMPITPVRAGSSAAGQYGRNSPNMAARGLGANGNVLNGNGSESFLYGQQQGSGPVAVGGTPRGMGVYDQMQRVGEQDEGHGRRRGFWAAMCCRA</sequence>
<keyword evidence="6 13" id="KW-0418">Kinase</keyword>
<feature type="domain" description="Protein kinase" evidence="12">
    <location>
        <begin position="28"/>
        <end position="430"/>
    </location>
</feature>
<evidence type="ECO:0000256" key="3">
    <source>
        <dbReference type="ARBA" id="ARBA00022527"/>
    </source>
</evidence>
<dbReference type="Pfam" id="PF00069">
    <property type="entry name" value="Pkinase"/>
    <property type="match status" value="1"/>
</dbReference>
<comment type="similarity">
    <text evidence="1">Belongs to the protein kinase superfamily. CK1 Ser/Thr protein kinase family. Casein kinase I subfamily.</text>
</comment>
<dbReference type="PANTHER" id="PTHR11909">
    <property type="entry name" value="CASEIN KINASE-RELATED"/>
    <property type="match status" value="1"/>
</dbReference>
<feature type="compositionally biased region" description="Low complexity" evidence="11">
    <location>
        <begin position="8"/>
        <end position="20"/>
    </location>
</feature>
<reference evidence="13" key="1">
    <citation type="submission" date="2023-03" db="EMBL/GenBank/DDBJ databases">
        <title>Massive genome expansion in bonnet fungi (Mycena s.s.) driven by repeated elements and novel gene families across ecological guilds.</title>
        <authorList>
            <consortium name="Lawrence Berkeley National Laboratory"/>
            <person name="Harder C.B."/>
            <person name="Miyauchi S."/>
            <person name="Viragh M."/>
            <person name="Kuo A."/>
            <person name="Thoen E."/>
            <person name="Andreopoulos B."/>
            <person name="Lu D."/>
            <person name="Skrede I."/>
            <person name="Drula E."/>
            <person name="Henrissat B."/>
            <person name="Morin E."/>
            <person name="Kohler A."/>
            <person name="Barry K."/>
            <person name="LaButti K."/>
            <person name="Morin E."/>
            <person name="Salamov A."/>
            <person name="Lipzen A."/>
            <person name="Mereny Z."/>
            <person name="Hegedus B."/>
            <person name="Baldrian P."/>
            <person name="Stursova M."/>
            <person name="Weitz H."/>
            <person name="Taylor A."/>
            <person name="Grigoriev I.V."/>
            <person name="Nagy L.G."/>
            <person name="Martin F."/>
            <person name="Kauserud H."/>
        </authorList>
    </citation>
    <scope>NUCLEOTIDE SEQUENCE</scope>
    <source>
        <strain evidence="13">CBHHK188m</strain>
    </source>
</reference>
<dbReference type="EMBL" id="JARJLG010000168">
    <property type="protein sequence ID" value="KAJ7733416.1"/>
    <property type="molecule type" value="Genomic_DNA"/>
</dbReference>
<evidence type="ECO:0000256" key="10">
    <source>
        <dbReference type="PROSITE-ProRule" id="PRU10141"/>
    </source>
</evidence>
<protein>
    <recommendedName>
        <fullName evidence="2">non-specific serine/threonine protein kinase</fullName>
        <ecNumber evidence="2">2.7.11.1</ecNumber>
    </recommendedName>
</protein>
<dbReference type="GO" id="GO:0004674">
    <property type="term" value="F:protein serine/threonine kinase activity"/>
    <property type="evidence" value="ECO:0007669"/>
    <property type="project" value="UniProtKB-KW"/>
</dbReference>
<evidence type="ECO:0000256" key="7">
    <source>
        <dbReference type="ARBA" id="ARBA00022840"/>
    </source>
</evidence>
<evidence type="ECO:0000256" key="8">
    <source>
        <dbReference type="ARBA" id="ARBA00047899"/>
    </source>
</evidence>
<evidence type="ECO:0000256" key="2">
    <source>
        <dbReference type="ARBA" id="ARBA00012513"/>
    </source>
</evidence>
<dbReference type="CDD" id="cd14127">
    <property type="entry name" value="STKc_CK1_fungal"/>
    <property type="match status" value="1"/>
</dbReference>
<keyword evidence="4" id="KW-0808">Transferase</keyword>
<dbReference type="GO" id="GO:0005524">
    <property type="term" value="F:ATP binding"/>
    <property type="evidence" value="ECO:0007669"/>
    <property type="project" value="UniProtKB-UniRule"/>
</dbReference>
<feature type="compositionally biased region" description="Low complexity" evidence="11">
    <location>
        <begin position="411"/>
        <end position="421"/>
    </location>
</feature>
<feature type="compositionally biased region" description="Basic and acidic residues" evidence="11">
    <location>
        <begin position="344"/>
        <end position="360"/>
    </location>
</feature>
<comment type="catalytic activity">
    <reaction evidence="8">
        <text>L-threonyl-[protein] + ATP = O-phospho-L-threonyl-[protein] + ADP + H(+)</text>
        <dbReference type="Rhea" id="RHEA:46608"/>
        <dbReference type="Rhea" id="RHEA-COMP:11060"/>
        <dbReference type="Rhea" id="RHEA-COMP:11605"/>
        <dbReference type="ChEBI" id="CHEBI:15378"/>
        <dbReference type="ChEBI" id="CHEBI:30013"/>
        <dbReference type="ChEBI" id="CHEBI:30616"/>
        <dbReference type="ChEBI" id="CHEBI:61977"/>
        <dbReference type="ChEBI" id="CHEBI:456216"/>
        <dbReference type="EC" id="2.7.11.1"/>
    </reaction>
</comment>
<feature type="compositionally biased region" description="Polar residues" evidence="11">
    <location>
        <begin position="395"/>
        <end position="404"/>
    </location>
</feature>
<dbReference type="PROSITE" id="PS50011">
    <property type="entry name" value="PROTEIN_KINASE_DOM"/>
    <property type="match status" value="1"/>
</dbReference>
<dbReference type="SMART" id="SM00220">
    <property type="entry name" value="S_TKc"/>
    <property type="match status" value="1"/>
</dbReference>
<evidence type="ECO:0000259" key="12">
    <source>
        <dbReference type="PROSITE" id="PS50011"/>
    </source>
</evidence>
<evidence type="ECO:0000256" key="4">
    <source>
        <dbReference type="ARBA" id="ARBA00022679"/>
    </source>
</evidence>
<evidence type="ECO:0000256" key="5">
    <source>
        <dbReference type="ARBA" id="ARBA00022741"/>
    </source>
</evidence>
<evidence type="ECO:0000256" key="1">
    <source>
        <dbReference type="ARBA" id="ARBA00005926"/>
    </source>
</evidence>
<organism evidence="13 14">
    <name type="scientific">Mycena maculata</name>
    <dbReference type="NCBI Taxonomy" id="230809"/>
    <lineage>
        <taxon>Eukaryota</taxon>
        <taxon>Fungi</taxon>
        <taxon>Dikarya</taxon>
        <taxon>Basidiomycota</taxon>
        <taxon>Agaricomycotina</taxon>
        <taxon>Agaricomycetes</taxon>
        <taxon>Agaricomycetidae</taxon>
        <taxon>Agaricales</taxon>
        <taxon>Marasmiineae</taxon>
        <taxon>Mycenaceae</taxon>
        <taxon>Mycena</taxon>
    </lineage>
</organism>
<feature type="region of interest" description="Disordered" evidence="11">
    <location>
        <begin position="335"/>
        <end position="431"/>
    </location>
</feature>
<dbReference type="Gene3D" id="1.10.510.10">
    <property type="entry name" value="Transferase(Phosphotransferase) domain 1"/>
    <property type="match status" value="1"/>
</dbReference>
<accession>A0AAD7I255</accession>
<gene>
    <name evidence="13" type="ORF">DFH07DRAFT_845677</name>
</gene>
<evidence type="ECO:0000256" key="9">
    <source>
        <dbReference type="ARBA" id="ARBA00048679"/>
    </source>
</evidence>
<evidence type="ECO:0000313" key="13">
    <source>
        <dbReference type="EMBL" id="KAJ7733416.1"/>
    </source>
</evidence>
<feature type="binding site" evidence="10">
    <location>
        <position position="57"/>
    </location>
    <ligand>
        <name>ATP</name>
        <dbReference type="ChEBI" id="CHEBI:30616"/>
    </ligand>
</feature>
<feature type="region of interest" description="Disordered" evidence="11">
    <location>
        <begin position="1"/>
        <end position="24"/>
    </location>
</feature>
<keyword evidence="3" id="KW-0723">Serine/threonine-protein kinase</keyword>